<feature type="transmembrane region" description="Helical" evidence="2">
    <location>
        <begin position="136"/>
        <end position="160"/>
    </location>
</feature>
<accession>A0A7L5DVD8</accession>
<evidence type="ECO:0000256" key="1">
    <source>
        <dbReference type="SAM" id="MobiDB-lite"/>
    </source>
</evidence>
<keyword evidence="4" id="KW-1185">Reference proteome</keyword>
<evidence type="ECO:0000256" key="2">
    <source>
        <dbReference type="SAM" id="Phobius"/>
    </source>
</evidence>
<organism evidence="3 4">
    <name type="scientific">Spirosoma rhododendri</name>
    <dbReference type="NCBI Taxonomy" id="2728024"/>
    <lineage>
        <taxon>Bacteria</taxon>
        <taxon>Pseudomonadati</taxon>
        <taxon>Bacteroidota</taxon>
        <taxon>Cytophagia</taxon>
        <taxon>Cytophagales</taxon>
        <taxon>Cytophagaceae</taxon>
        <taxon>Spirosoma</taxon>
    </lineage>
</organism>
<keyword evidence="2" id="KW-0472">Membrane</keyword>
<dbReference type="KEGG" id="srho:HH216_16960"/>
<dbReference type="EMBL" id="CP051677">
    <property type="protein sequence ID" value="QJD79917.1"/>
    <property type="molecule type" value="Genomic_DNA"/>
</dbReference>
<dbReference type="RefSeq" id="WP_169551878.1">
    <property type="nucleotide sequence ID" value="NZ_CP051677.1"/>
</dbReference>
<feature type="transmembrane region" description="Helical" evidence="2">
    <location>
        <begin position="104"/>
        <end position="124"/>
    </location>
</feature>
<evidence type="ECO:0000313" key="3">
    <source>
        <dbReference type="EMBL" id="QJD79917.1"/>
    </source>
</evidence>
<keyword evidence="2" id="KW-0812">Transmembrane</keyword>
<sequence>MKTTVGTVLFLGWLLLFIFGMSLKADDYRGQIFKNEHLDLSYLLLYATTFTPTNVAVLASLAGVLGGFASNLAASNQFRYVRPATLDPNSDDFKSYLYMTESPLVSMLRGFITYLIFIAGSYLTNFTTSVDPRDTASFVGLTASSYFKFAVSVSLLAYLAGYDPSRMKGLINSINLVRKDPTPVTPTTTITHQTTESVQVAKTPGDPARNGQSTIR</sequence>
<dbReference type="Proteomes" id="UP000501128">
    <property type="component" value="Chromosome"/>
</dbReference>
<dbReference type="AlphaFoldDB" id="A0A7L5DVD8"/>
<reference evidence="3 4" key="1">
    <citation type="submission" date="2020-04" db="EMBL/GenBank/DDBJ databases">
        <title>Genome sequencing of novel species.</title>
        <authorList>
            <person name="Heo J."/>
            <person name="Kim S.-J."/>
            <person name="Kim J.-S."/>
            <person name="Hong S.-B."/>
            <person name="Kwon S.-W."/>
        </authorList>
    </citation>
    <scope>NUCLEOTIDE SEQUENCE [LARGE SCALE GENOMIC DNA]</scope>
    <source>
        <strain evidence="3 4">CJU-R4</strain>
    </source>
</reference>
<protein>
    <submittedName>
        <fullName evidence="3">Uncharacterized protein</fullName>
    </submittedName>
</protein>
<proteinExistence type="predicted"/>
<gene>
    <name evidence="3" type="ORF">HH216_16960</name>
</gene>
<keyword evidence="2" id="KW-1133">Transmembrane helix</keyword>
<name>A0A7L5DVD8_9BACT</name>
<feature type="region of interest" description="Disordered" evidence="1">
    <location>
        <begin position="195"/>
        <end position="216"/>
    </location>
</feature>
<evidence type="ECO:0000313" key="4">
    <source>
        <dbReference type="Proteomes" id="UP000501128"/>
    </source>
</evidence>
<feature type="transmembrane region" description="Helical" evidence="2">
    <location>
        <begin position="40"/>
        <end position="69"/>
    </location>
</feature>